<dbReference type="PANTHER" id="PTHR35868">
    <property type="entry name" value="DUF2804 DOMAIN-CONTAINING PROTEIN-RELATED"/>
    <property type="match status" value="1"/>
</dbReference>
<protein>
    <submittedName>
        <fullName evidence="1">Unannotated protein</fullName>
    </submittedName>
</protein>
<accession>A0A6J5ZKT4</accession>
<dbReference type="InterPro" id="IPR021243">
    <property type="entry name" value="DUF2804"/>
</dbReference>
<proteinExistence type="predicted"/>
<dbReference type="EMBL" id="CAESAN010000055">
    <property type="protein sequence ID" value="CAB4343211.1"/>
    <property type="molecule type" value="Genomic_DNA"/>
</dbReference>
<evidence type="ECO:0000313" key="1">
    <source>
        <dbReference type="EMBL" id="CAB4343211.1"/>
    </source>
</evidence>
<dbReference type="AlphaFoldDB" id="A0A6J5ZKT4"/>
<gene>
    <name evidence="1" type="ORF">UFOPK3547_00776</name>
</gene>
<name>A0A6J5ZKT4_9ZZZZ</name>
<dbReference type="PANTHER" id="PTHR35868:SF4">
    <property type="entry name" value="DUF2804 DOMAIN-CONTAINING PROTEIN"/>
    <property type="match status" value="1"/>
</dbReference>
<sequence>MACVSLNELPIRSDGSVRPSGLALPPAAMPLVHDRRPLKRWIYAGVYGDELMLCAATVRVGGIPHSFWAVLDRSSGELLEQTAFSPRMVAIANGRLSVKSRRAKIDIALRPNGEPVEVVSRHGASYIWTRKLPITASGTIHAAGRVQRVEASGLVDATAGYHARDTAWNWSAGVGAAADGSALAWNIVSGVHDAPTASERTLWVDGAARELPPAEFPADLAGVDFPDSDCSLAFSAEAERANSEDLKIFASEYSQPFGTFAGTFPGGVELASGFGVMERHSARW</sequence>
<reference evidence="1" key="1">
    <citation type="submission" date="2020-05" db="EMBL/GenBank/DDBJ databases">
        <authorList>
            <person name="Chiriac C."/>
            <person name="Salcher M."/>
            <person name="Ghai R."/>
            <person name="Kavagutti S V."/>
        </authorList>
    </citation>
    <scope>NUCLEOTIDE SEQUENCE</scope>
</reference>
<dbReference type="Pfam" id="PF10974">
    <property type="entry name" value="DUF2804"/>
    <property type="match status" value="1"/>
</dbReference>
<organism evidence="1">
    <name type="scientific">freshwater metagenome</name>
    <dbReference type="NCBI Taxonomy" id="449393"/>
    <lineage>
        <taxon>unclassified sequences</taxon>
        <taxon>metagenomes</taxon>
        <taxon>ecological metagenomes</taxon>
    </lineage>
</organism>